<feature type="transmembrane region" description="Helical" evidence="1">
    <location>
        <begin position="81"/>
        <end position="101"/>
    </location>
</feature>
<evidence type="ECO:0000256" key="1">
    <source>
        <dbReference type="SAM" id="Phobius"/>
    </source>
</evidence>
<organism evidence="2 3">
    <name type="scientific">Nonlabens arenilitoris</name>
    <dbReference type="NCBI Taxonomy" id="1217969"/>
    <lineage>
        <taxon>Bacteria</taxon>
        <taxon>Pseudomonadati</taxon>
        <taxon>Bacteroidota</taxon>
        <taxon>Flavobacteriia</taxon>
        <taxon>Flavobacteriales</taxon>
        <taxon>Flavobacteriaceae</taxon>
        <taxon>Nonlabens</taxon>
    </lineage>
</organism>
<keyword evidence="3" id="KW-1185">Reference proteome</keyword>
<name>A0A2S7UBA3_9FLAO</name>
<keyword evidence="1" id="KW-0472">Membrane</keyword>
<reference evidence="2 3" key="1">
    <citation type="submission" date="2017-01" db="EMBL/GenBank/DDBJ databases">
        <title>Trade-off between light-utilization and light-protection in marine flavobacteria.</title>
        <authorList>
            <person name="Kumagai Y."/>
            <person name="Yoshizawa S."/>
            <person name="Kogure K."/>
            <person name="Iwasaki W."/>
        </authorList>
    </citation>
    <scope>NUCLEOTIDE SEQUENCE [LARGE SCALE GENOMIC DNA]</scope>
    <source>
        <strain evidence="2 3">KCTC 32109</strain>
    </source>
</reference>
<evidence type="ECO:0000313" key="3">
    <source>
        <dbReference type="Proteomes" id="UP000239747"/>
    </source>
</evidence>
<dbReference type="Proteomes" id="UP000239747">
    <property type="component" value="Unassembled WGS sequence"/>
</dbReference>
<evidence type="ECO:0000313" key="2">
    <source>
        <dbReference type="EMBL" id="PQJ31910.1"/>
    </source>
</evidence>
<comment type="caution">
    <text evidence="2">The sequence shown here is derived from an EMBL/GenBank/DDBJ whole genome shotgun (WGS) entry which is preliminary data.</text>
</comment>
<keyword evidence="1" id="KW-1133">Transmembrane helix</keyword>
<dbReference type="EMBL" id="MTPW01000001">
    <property type="protein sequence ID" value="PQJ31910.1"/>
    <property type="molecule type" value="Genomic_DNA"/>
</dbReference>
<protein>
    <submittedName>
        <fullName evidence="2">Uncharacterized protein</fullName>
    </submittedName>
</protein>
<dbReference type="OrthoDB" id="9823058at2"/>
<proteinExistence type="predicted"/>
<sequence length="214" mass="25529">MNFEQKFGHGKKYEFRPAPKVGELNSLTDEEIQKVKDYMRTKKEIGANKYQYTNDENQFIEKYMQDEKLSFNKSKSRGSGWMKFFIIVGGIAGLFLVAHYFDSTMYEDDIFDNGKDKSEWGLADWKAKADFEAEKFYKCAKDYDYSQNSGYEYCSKDYQRAWIFYRDYLNNRANLPTSEISQLKDYWNTVSEKTVERISSQIDRNENSRRNKKY</sequence>
<keyword evidence="1" id="KW-0812">Transmembrane</keyword>
<accession>A0A2S7UBA3</accession>
<dbReference type="RefSeq" id="WP_105071019.1">
    <property type="nucleotide sequence ID" value="NZ_MTPW01000001.1"/>
</dbReference>
<gene>
    <name evidence="2" type="ORF">BST92_08210</name>
</gene>
<dbReference type="AlphaFoldDB" id="A0A2S7UBA3"/>